<keyword evidence="3" id="KW-0078">Bacteriocin</keyword>
<dbReference type="RefSeq" id="WP_099713027.1">
    <property type="nucleotide sequence ID" value="NZ_JAHIAI010000040.1"/>
</dbReference>
<dbReference type="EMBL" id="Z46867">
    <property type="protein sequence ID" value="CAA86943.1"/>
    <property type="molecule type" value="Genomic_DNA"/>
</dbReference>
<reference evidence="4" key="2">
    <citation type="journal article" date="1995" name="J. Bacteriol.">
        <title>The genes involved in production of and immunity to sakacin A, a bacteriocin from Lactobacillus sake Lb706.</title>
        <authorList>
            <person name="Axelsson L."/>
            <person name="Holck A."/>
        </authorList>
    </citation>
    <scope>NUCLEOTIDE SEQUENCE</scope>
    <source>
        <strain evidence="4">Lb706</strain>
    </source>
</reference>
<evidence type="ECO:0000313" key="4">
    <source>
        <dbReference type="EMBL" id="CAA86943.1"/>
    </source>
</evidence>
<dbReference type="PIR" id="F56273">
    <property type="entry name" value="F56273"/>
</dbReference>
<accession>Q48865</accession>
<protein>
    <submittedName>
        <fullName evidence="5">EntF family bacteriocin induction factor</fullName>
    </submittedName>
    <submittedName>
        <fullName evidence="4">Orf4 protein</fullName>
    </submittedName>
</protein>
<evidence type="ECO:0000313" key="5">
    <source>
        <dbReference type="EMBL" id="PKX77028.1"/>
    </source>
</evidence>
<keyword evidence="1" id="KW-0929">Antimicrobial</keyword>
<reference evidence="5 6" key="3">
    <citation type="submission" date="2016-09" db="EMBL/GenBank/DDBJ databases">
        <authorList>
            <person name="Inglin R.C."/>
        </authorList>
    </citation>
    <scope>NUCLEOTIDE SEQUENCE [LARGE SCALE GENOMIC DNA]</scope>
    <source>
        <strain evidence="5 6">RI-517</strain>
    </source>
</reference>
<gene>
    <name evidence="4" type="primary">orf4</name>
    <name evidence="5" type="ORF">CUR37_07795</name>
</gene>
<organism evidence="4">
    <name type="scientific">Latilactobacillus sakei</name>
    <name type="common">Lactobacillus sakei</name>
    <dbReference type="NCBI Taxonomy" id="1599"/>
    <lineage>
        <taxon>Bacteria</taxon>
        <taxon>Bacillati</taxon>
        <taxon>Bacillota</taxon>
        <taxon>Bacilli</taxon>
        <taxon>Lactobacillales</taxon>
        <taxon>Lactobacillaceae</taxon>
        <taxon>Latilactobacillus</taxon>
    </lineage>
</organism>
<dbReference type="GO" id="GO:0031640">
    <property type="term" value="P:killing of cells of another organism"/>
    <property type="evidence" value="ECO:0007669"/>
    <property type="project" value="UniProtKB-KW"/>
</dbReference>
<dbReference type="NCBIfam" id="NF033383">
    <property type="entry name" value="induct_EntF"/>
    <property type="match status" value="1"/>
</dbReference>
<dbReference type="Proteomes" id="UP000234349">
    <property type="component" value="Unassembled WGS sequence"/>
</dbReference>
<dbReference type="EMBL" id="MKGH01000038">
    <property type="protein sequence ID" value="PKX77028.1"/>
    <property type="molecule type" value="Genomic_DNA"/>
</dbReference>
<evidence type="ECO:0000256" key="2">
    <source>
        <dbReference type="ARBA" id="ARBA00023022"/>
    </source>
</evidence>
<evidence type="ECO:0000256" key="1">
    <source>
        <dbReference type="ARBA" id="ARBA00022529"/>
    </source>
</evidence>
<sequence length="45" mass="5224">MKLNYIEKKQLTNKQLKLIIGGTNRNYGKPNKDIGTCIWSGFRHC</sequence>
<dbReference type="NCBIfam" id="TIGR01847">
    <property type="entry name" value="bacteriocin_sig"/>
    <property type="match status" value="1"/>
</dbReference>
<reference evidence="4" key="1">
    <citation type="journal article" date="1993" name="Appl. Environ. Microbiol.">
        <title>Cloning and nucleotide sequence of a gene from Lactobacillus sake Lb706 necessary for sakacin A production and immunity.</title>
        <authorList>
            <person name="Axelsson L."/>
            <person name="Holck A."/>
            <person name="Birkeland S."/>
            <person name="Aukrust T."/>
            <person name="Blom H."/>
        </authorList>
    </citation>
    <scope>NUCLEOTIDE SEQUENCE</scope>
    <source>
        <strain evidence="4">Lb706</strain>
    </source>
</reference>
<dbReference type="GO" id="GO:0042742">
    <property type="term" value="P:defense response to bacterium"/>
    <property type="evidence" value="ECO:0007669"/>
    <property type="project" value="UniProtKB-KW"/>
</dbReference>
<evidence type="ECO:0000313" key="6">
    <source>
        <dbReference type="Proteomes" id="UP000234349"/>
    </source>
</evidence>
<proteinExistence type="predicted"/>
<keyword evidence="2" id="KW-0044">Antibiotic</keyword>
<name>Q48865_LATSK</name>
<dbReference type="AlphaFoldDB" id="Q48865"/>
<evidence type="ECO:0000256" key="3">
    <source>
        <dbReference type="ARBA" id="ARBA00023048"/>
    </source>
</evidence>
<dbReference type="InterPro" id="IPR010133">
    <property type="entry name" value="Bacteriocin_signal_seq"/>
</dbReference>